<dbReference type="GO" id="GO:0003700">
    <property type="term" value="F:DNA-binding transcription factor activity"/>
    <property type="evidence" value="ECO:0007669"/>
    <property type="project" value="TreeGrafter"/>
</dbReference>
<dbReference type="EMBL" id="VANP01000005">
    <property type="protein sequence ID" value="TLP59603.1"/>
    <property type="molecule type" value="Genomic_DNA"/>
</dbReference>
<dbReference type="PRINTS" id="PR00455">
    <property type="entry name" value="HTHTETR"/>
</dbReference>
<gene>
    <name evidence="7" type="ORF">FED44_14975</name>
</gene>
<dbReference type="GO" id="GO:0045892">
    <property type="term" value="P:negative regulation of DNA-templated transcription"/>
    <property type="evidence" value="ECO:0007669"/>
    <property type="project" value="InterPro"/>
</dbReference>
<dbReference type="InterPro" id="IPR050109">
    <property type="entry name" value="HTH-type_TetR-like_transc_reg"/>
</dbReference>
<dbReference type="InterPro" id="IPR004111">
    <property type="entry name" value="Repressor_TetR_C"/>
</dbReference>
<dbReference type="Pfam" id="PF00440">
    <property type="entry name" value="TetR_N"/>
    <property type="match status" value="1"/>
</dbReference>
<dbReference type="SUPFAM" id="SSF48498">
    <property type="entry name" value="Tetracyclin repressor-like, C-terminal domain"/>
    <property type="match status" value="1"/>
</dbReference>
<organism evidence="7 8">
    <name type="scientific">Microbispora triticiradicis</name>
    <dbReference type="NCBI Taxonomy" id="2200763"/>
    <lineage>
        <taxon>Bacteria</taxon>
        <taxon>Bacillati</taxon>
        <taxon>Actinomycetota</taxon>
        <taxon>Actinomycetes</taxon>
        <taxon>Streptosporangiales</taxon>
        <taxon>Streptosporangiaceae</taxon>
        <taxon>Microbispora</taxon>
    </lineage>
</organism>
<dbReference type="Gene3D" id="1.10.10.60">
    <property type="entry name" value="Homeodomain-like"/>
    <property type="match status" value="1"/>
</dbReference>
<dbReference type="InterPro" id="IPR001647">
    <property type="entry name" value="HTH_TetR"/>
</dbReference>
<evidence type="ECO:0000259" key="6">
    <source>
        <dbReference type="PROSITE" id="PS50977"/>
    </source>
</evidence>
<dbReference type="Proteomes" id="UP000309033">
    <property type="component" value="Unassembled WGS sequence"/>
</dbReference>
<dbReference type="PRINTS" id="PR00400">
    <property type="entry name" value="TETREPRESSOR"/>
</dbReference>
<protein>
    <submittedName>
        <fullName evidence="7">TetR family transcriptional regulator</fullName>
    </submittedName>
</protein>
<dbReference type="InterPro" id="IPR003012">
    <property type="entry name" value="Tet_transcr_reg_TetR"/>
</dbReference>
<keyword evidence="1" id="KW-0678">Repressor</keyword>
<dbReference type="PANTHER" id="PTHR30055">
    <property type="entry name" value="HTH-TYPE TRANSCRIPTIONAL REGULATOR RUTR"/>
    <property type="match status" value="1"/>
</dbReference>
<dbReference type="PANTHER" id="PTHR30055:SF151">
    <property type="entry name" value="TRANSCRIPTIONAL REGULATORY PROTEIN"/>
    <property type="match status" value="1"/>
</dbReference>
<dbReference type="OrthoDB" id="4540879at2"/>
<evidence type="ECO:0000256" key="3">
    <source>
        <dbReference type="ARBA" id="ARBA00023125"/>
    </source>
</evidence>
<dbReference type="InterPro" id="IPR036271">
    <property type="entry name" value="Tet_transcr_reg_TetR-rel_C_sf"/>
</dbReference>
<dbReference type="InterPro" id="IPR009057">
    <property type="entry name" value="Homeodomain-like_sf"/>
</dbReference>
<evidence type="ECO:0000313" key="7">
    <source>
        <dbReference type="EMBL" id="TLP59603.1"/>
    </source>
</evidence>
<keyword evidence="3 5" id="KW-0238">DNA-binding</keyword>
<comment type="caution">
    <text evidence="7">The sequence shown here is derived from an EMBL/GenBank/DDBJ whole genome shotgun (WGS) entry which is preliminary data.</text>
</comment>
<keyword evidence="4" id="KW-0804">Transcription</keyword>
<feature type="DNA-binding region" description="H-T-H motif" evidence="5">
    <location>
        <begin position="25"/>
        <end position="44"/>
    </location>
</feature>
<name>A0A5R8Z1N9_9ACTN</name>
<keyword evidence="2" id="KW-0805">Transcription regulation</keyword>
<dbReference type="GO" id="GO:0000976">
    <property type="term" value="F:transcription cis-regulatory region binding"/>
    <property type="evidence" value="ECO:0007669"/>
    <property type="project" value="TreeGrafter"/>
</dbReference>
<dbReference type="SUPFAM" id="SSF46689">
    <property type="entry name" value="Homeodomain-like"/>
    <property type="match status" value="1"/>
</dbReference>
<dbReference type="PROSITE" id="PS50977">
    <property type="entry name" value="HTH_TETR_2"/>
    <property type="match status" value="1"/>
</dbReference>
<keyword evidence="8" id="KW-1185">Reference proteome</keyword>
<dbReference type="Pfam" id="PF02909">
    <property type="entry name" value="TetR_C_1"/>
    <property type="match status" value="1"/>
</dbReference>
<dbReference type="Gene3D" id="1.10.357.10">
    <property type="entry name" value="Tetracycline Repressor, domain 2"/>
    <property type="match status" value="1"/>
</dbReference>
<feature type="domain" description="HTH tetR-type" evidence="6">
    <location>
        <begin position="2"/>
        <end position="62"/>
    </location>
</feature>
<sequence>MRIDKRRVAQVALELLREEGLDKLTVRRVATALGVKAPALYWHFADKRALLDQMTELMLGPVVAGLGGPGPAQPWWLWLERSCDELRRGLLAHRDGARVALGADVTRALALGGFVERVTAVLHETGFELADASRAAGALTHFVIGRAVEEQSRPAPDAELAMVSDERFPFPTLARALRERHASGRTADEDFHYSLTLMLTGLRVLHEDSSRQPAGG</sequence>
<proteinExistence type="predicted"/>
<evidence type="ECO:0000256" key="5">
    <source>
        <dbReference type="PROSITE-ProRule" id="PRU00335"/>
    </source>
</evidence>
<evidence type="ECO:0000313" key="8">
    <source>
        <dbReference type="Proteomes" id="UP000309033"/>
    </source>
</evidence>
<evidence type="ECO:0000256" key="1">
    <source>
        <dbReference type="ARBA" id="ARBA00022491"/>
    </source>
</evidence>
<evidence type="ECO:0000256" key="2">
    <source>
        <dbReference type="ARBA" id="ARBA00023015"/>
    </source>
</evidence>
<dbReference type="AlphaFoldDB" id="A0A5R8Z1N9"/>
<accession>A0A5R8Z1N9</accession>
<dbReference type="GO" id="GO:0046677">
    <property type="term" value="P:response to antibiotic"/>
    <property type="evidence" value="ECO:0007669"/>
    <property type="project" value="InterPro"/>
</dbReference>
<evidence type="ECO:0000256" key="4">
    <source>
        <dbReference type="ARBA" id="ARBA00023163"/>
    </source>
</evidence>
<reference evidence="7" key="1">
    <citation type="submission" date="2019-05" db="EMBL/GenBank/DDBJ databases">
        <title>Isolation, diversity and antifungal activity of Actinobacteria from wheat.</title>
        <authorList>
            <person name="Yu B."/>
        </authorList>
    </citation>
    <scope>NUCLEOTIDE SEQUENCE [LARGE SCALE GENOMIC DNA]</scope>
    <source>
        <strain evidence="7">NEAU-HEGS1-5</strain>
    </source>
</reference>